<evidence type="ECO:0000256" key="1">
    <source>
        <dbReference type="ARBA" id="ARBA00004567"/>
    </source>
</evidence>
<keyword evidence="12" id="KW-1185">Reference proteome</keyword>
<keyword evidence="5" id="KW-0811">Translocation</keyword>
<dbReference type="InterPro" id="IPR035979">
    <property type="entry name" value="RBD_domain_sf"/>
</dbReference>
<feature type="region of interest" description="Disordered" evidence="9">
    <location>
        <begin position="52"/>
        <end position="81"/>
    </location>
</feature>
<dbReference type="OrthoDB" id="3365060at2759"/>
<dbReference type="GO" id="GO:0044613">
    <property type="term" value="C:nuclear pore central transport channel"/>
    <property type="evidence" value="ECO:0007669"/>
    <property type="project" value="TreeGrafter"/>
</dbReference>
<evidence type="ECO:0000313" key="11">
    <source>
        <dbReference type="EMBL" id="TFY83304.1"/>
    </source>
</evidence>
<dbReference type="GO" id="GO:0051028">
    <property type="term" value="P:mRNA transport"/>
    <property type="evidence" value="ECO:0007669"/>
    <property type="project" value="UniProtKB-UniRule"/>
</dbReference>
<accession>A0A4Z0AAM1</accession>
<feature type="domain" description="RRM Nup35-type" evidence="10">
    <location>
        <begin position="119"/>
        <end position="200"/>
    </location>
</feature>
<evidence type="ECO:0000256" key="3">
    <source>
        <dbReference type="ARBA" id="ARBA00022816"/>
    </source>
</evidence>
<protein>
    <recommendedName>
        <fullName evidence="10">RRM Nup35-type domain-containing protein</fullName>
    </recommendedName>
</protein>
<keyword evidence="2 8" id="KW-0813">Transport</keyword>
<comment type="caution">
    <text evidence="11">The sequence shown here is derived from an EMBL/GenBank/DDBJ whole genome shotgun (WGS) entry which is preliminary data.</text>
</comment>
<dbReference type="GO" id="GO:0006607">
    <property type="term" value="P:NLS-bearing protein import into nucleus"/>
    <property type="evidence" value="ECO:0007669"/>
    <property type="project" value="TreeGrafter"/>
</dbReference>
<dbReference type="AlphaFoldDB" id="A0A4Z0AAM1"/>
<dbReference type="GO" id="GO:0006999">
    <property type="term" value="P:nuclear pore organization"/>
    <property type="evidence" value="ECO:0007669"/>
    <property type="project" value="TreeGrafter"/>
</dbReference>
<evidence type="ECO:0000256" key="6">
    <source>
        <dbReference type="ARBA" id="ARBA00023132"/>
    </source>
</evidence>
<dbReference type="PANTHER" id="PTHR21527">
    <property type="entry name" value="NUCLEOPORIN NUP35"/>
    <property type="match status" value="1"/>
</dbReference>
<gene>
    <name evidence="11" type="ORF">EWM64_g712</name>
</gene>
<feature type="region of interest" description="Disordered" evidence="9">
    <location>
        <begin position="238"/>
        <end position="302"/>
    </location>
</feature>
<feature type="compositionally biased region" description="Polar residues" evidence="9">
    <location>
        <begin position="20"/>
        <end position="32"/>
    </location>
</feature>
<dbReference type="GO" id="GO:0017056">
    <property type="term" value="F:structural constituent of nuclear pore"/>
    <property type="evidence" value="ECO:0007669"/>
    <property type="project" value="TreeGrafter"/>
</dbReference>
<dbReference type="GO" id="GO:0044615">
    <property type="term" value="C:nuclear pore nuclear basket"/>
    <property type="evidence" value="ECO:0007669"/>
    <property type="project" value="TreeGrafter"/>
</dbReference>
<evidence type="ECO:0000259" key="10">
    <source>
        <dbReference type="PROSITE" id="PS51472"/>
    </source>
</evidence>
<evidence type="ECO:0000256" key="5">
    <source>
        <dbReference type="ARBA" id="ARBA00023010"/>
    </source>
</evidence>
<evidence type="ECO:0000256" key="8">
    <source>
        <dbReference type="PROSITE-ProRule" id="PRU00804"/>
    </source>
</evidence>
<keyword evidence="4" id="KW-0653">Protein transport</keyword>
<reference evidence="11 12" key="1">
    <citation type="submission" date="2019-02" db="EMBL/GenBank/DDBJ databases">
        <title>Genome sequencing of the rare red list fungi Hericium alpestre (H. flagellum).</title>
        <authorList>
            <person name="Buettner E."/>
            <person name="Kellner H."/>
        </authorList>
    </citation>
    <scope>NUCLEOTIDE SEQUENCE [LARGE SCALE GENOMIC DNA]</scope>
    <source>
        <strain evidence="11 12">DSM 108284</strain>
    </source>
</reference>
<comment type="subcellular location">
    <subcellularLocation>
        <location evidence="1">Nucleus</location>
        <location evidence="1">Nuclear pore complex</location>
    </subcellularLocation>
</comment>
<keyword evidence="3 8" id="KW-0509">mRNA transport</keyword>
<dbReference type="InterPro" id="IPR012677">
    <property type="entry name" value="Nucleotide-bd_a/b_plait_sf"/>
</dbReference>
<dbReference type="GO" id="GO:0005543">
    <property type="term" value="F:phospholipid binding"/>
    <property type="evidence" value="ECO:0007669"/>
    <property type="project" value="TreeGrafter"/>
</dbReference>
<dbReference type="PROSITE" id="PS51472">
    <property type="entry name" value="RRM_NUP35"/>
    <property type="match status" value="1"/>
</dbReference>
<feature type="region of interest" description="Disordered" evidence="9">
    <location>
        <begin position="1"/>
        <end position="32"/>
    </location>
</feature>
<dbReference type="PANTHER" id="PTHR21527:SF6">
    <property type="entry name" value="NUCLEOPORIN NUP35"/>
    <property type="match status" value="1"/>
</dbReference>
<dbReference type="EMBL" id="SFCI01000038">
    <property type="protein sequence ID" value="TFY83304.1"/>
    <property type="molecule type" value="Genomic_DNA"/>
</dbReference>
<evidence type="ECO:0000256" key="4">
    <source>
        <dbReference type="ARBA" id="ARBA00022927"/>
    </source>
</evidence>
<name>A0A4Z0AAM1_9AGAM</name>
<keyword evidence="7 8" id="KW-0539">Nucleus</keyword>
<evidence type="ECO:0000256" key="2">
    <source>
        <dbReference type="ARBA" id="ARBA00022448"/>
    </source>
</evidence>
<feature type="compositionally biased region" description="Basic and acidic residues" evidence="9">
    <location>
        <begin position="58"/>
        <end position="73"/>
    </location>
</feature>
<evidence type="ECO:0000256" key="9">
    <source>
        <dbReference type="SAM" id="MobiDB-lite"/>
    </source>
</evidence>
<proteinExistence type="predicted"/>
<keyword evidence="6 8" id="KW-0906">Nuclear pore complex</keyword>
<organism evidence="11 12">
    <name type="scientific">Hericium alpestre</name>
    <dbReference type="NCBI Taxonomy" id="135208"/>
    <lineage>
        <taxon>Eukaryota</taxon>
        <taxon>Fungi</taxon>
        <taxon>Dikarya</taxon>
        <taxon>Basidiomycota</taxon>
        <taxon>Agaricomycotina</taxon>
        <taxon>Agaricomycetes</taxon>
        <taxon>Russulales</taxon>
        <taxon>Hericiaceae</taxon>
        <taxon>Hericium</taxon>
    </lineage>
</organism>
<sequence>MSEPPFLQSRSHYQPGYLMSMSQNNHSPQASQRLDELPVVQTKAKLNQSLMRASTSEFGKDPMFESSRQRQTLDEDAPPLTSVNDIVNATYTESPSTFLRRNTPSEVFAPRPSHTPQQAAEPLYVIVFGYPPDKYSVAVEYFKQFGETTEPDPHTEVVNCFRIGYKQPGDAMRAVRKNGEVVSGNWMVGAKWANPSQAESILGQSVSLGRPPLQSQDVPMQAGSISEPMSVDDTFQPHARTGSLGTRQSHPGTPSVGTPIRLAPSAAAFKKPGSGQKPGPIQQPQFAMPTSQAAAGPGGFPLSPSKGMLGQVSDLIFGW</sequence>
<dbReference type="Proteomes" id="UP000298061">
    <property type="component" value="Unassembled WGS sequence"/>
</dbReference>
<evidence type="ECO:0000256" key="7">
    <source>
        <dbReference type="ARBA" id="ARBA00023242"/>
    </source>
</evidence>
<evidence type="ECO:0000313" key="12">
    <source>
        <dbReference type="Proteomes" id="UP000298061"/>
    </source>
</evidence>
<dbReference type="InterPro" id="IPR007846">
    <property type="entry name" value="RRM_NUP35_dom"/>
</dbReference>
<dbReference type="STRING" id="135208.A0A4Z0AAM1"/>
<feature type="compositionally biased region" description="Polar residues" evidence="9">
    <location>
        <begin position="282"/>
        <end position="293"/>
    </location>
</feature>
<dbReference type="GO" id="GO:0003676">
    <property type="term" value="F:nucleic acid binding"/>
    <property type="evidence" value="ECO:0007669"/>
    <property type="project" value="InterPro"/>
</dbReference>
<dbReference type="Pfam" id="PF05172">
    <property type="entry name" value="RRM_Nup35"/>
    <property type="match status" value="1"/>
</dbReference>
<dbReference type="SUPFAM" id="SSF54928">
    <property type="entry name" value="RNA-binding domain, RBD"/>
    <property type="match status" value="1"/>
</dbReference>
<dbReference type="Gene3D" id="3.30.70.330">
    <property type="match status" value="1"/>
</dbReference>
<feature type="compositionally biased region" description="Polar residues" evidence="9">
    <location>
        <begin position="243"/>
        <end position="256"/>
    </location>
</feature>